<keyword evidence="6" id="KW-0106">Calcium</keyword>
<comment type="similarity">
    <text evidence="2">Belongs to the sulfatase family.</text>
</comment>
<gene>
    <name evidence="8" type="ORF">CA2015_1088</name>
</gene>
<dbReference type="AlphaFoldDB" id="A0A0H4PBQ3"/>
<dbReference type="GO" id="GO:0046872">
    <property type="term" value="F:metal ion binding"/>
    <property type="evidence" value="ECO:0007669"/>
    <property type="project" value="UniProtKB-KW"/>
</dbReference>
<dbReference type="Proteomes" id="UP000036520">
    <property type="component" value="Chromosome"/>
</dbReference>
<evidence type="ECO:0000313" key="8">
    <source>
        <dbReference type="EMBL" id="AKP50540.1"/>
    </source>
</evidence>
<evidence type="ECO:0000256" key="1">
    <source>
        <dbReference type="ARBA" id="ARBA00001913"/>
    </source>
</evidence>
<evidence type="ECO:0000256" key="2">
    <source>
        <dbReference type="ARBA" id="ARBA00008779"/>
    </source>
</evidence>
<dbReference type="Gene3D" id="3.40.720.10">
    <property type="entry name" value="Alkaline Phosphatase, subunit A"/>
    <property type="match status" value="1"/>
</dbReference>
<dbReference type="PANTHER" id="PTHR45953:SF1">
    <property type="entry name" value="IDURONATE 2-SULFATASE"/>
    <property type="match status" value="1"/>
</dbReference>
<feature type="domain" description="Sulfatase N-terminal" evidence="7">
    <location>
        <begin position="34"/>
        <end position="392"/>
    </location>
</feature>
<evidence type="ECO:0000313" key="9">
    <source>
        <dbReference type="Proteomes" id="UP000036520"/>
    </source>
</evidence>
<evidence type="ECO:0000256" key="4">
    <source>
        <dbReference type="ARBA" id="ARBA00022729"/>
    </source>
</evidence>
<evidence type="ECO:0000256" key="3">
    <source>
        <dbReference type="ARBA" id="ARBA00022723"/>
    </source>
</evidence>
<evidence type="ECO:0000256" key="5">
    <source>
        <dbReference type="ARBA" id="ARBA00022801"/>
    </source>
</evidence>
<keyword evidence="3" id="KW-0479">Metal-binding</keyword>
<dbReference type="PANTHER" id="PTHR45953">
    <property type="entry name" value="IDURONATE 2-SULFATASE"/>
    <property type="match status" value="1"/>
</dbReference>
<name>A0A0H4PBQ3_9BACT</name>
<comment type="cofactor">
    <cofactor evidence="1">
        <name>Ca(2+)</name>
        <dbReference type="ChEBI" id="CHEBI:29108"/>
    </cofactor>
</comment>
<dbReference type="PATRIC" id="fig|320787.5.peg.1206"/>
<reference evidence="8 9" key="1">
    <citation type="submission" date="2015-07" db="EMBL/GenBank/DDBJ databases">
        <authorList>
            <person name="Kim K.M."/>
        </authorList>
    </citation>
    <scope>NUCLEOTIDE SEQUENCE [LARGE SCALE GENOMIC DNA]</scope>
    <source>
        <strain evidence="8 9">KCTC 12363</strain>
    </source>
</reference>
<proteinExistence type="inferred from homology"/>
<evidence type="ECO:0000256" key="6">
    <source>
        <dbReference type="ARBA" id="ARBA00022837"/>
    </source>
</evidence>
<evidence type="ECO:0000259" key="7">
    <source>
        <dbReference type="Pfam" id="PF00884"/>
    </source>
</evidence>
<dbReference type="EMBL" id="CP012040">
    <property type="protein sequence ID" value="AKP50540.1"/>
    <property type="molecule type" value="Genomic_DNA"/>
</dbReference>
<dbReference type="InterPro" id="IPR035874">
    <property type="entry name" value="IDS"/>
</dbReference>
<dbReference type="Pfam" id="PF00884">
    <property type="entry name" value="Sulfatase"/>
    <property type="match status" value="1"/>
</dbReference>
<dbReference type="RefSeq" id="WP_048640971.1">
    <property type="nucleotide sequence ID" value="NZ_CP012040.1"/>
</dbReference>
<sequence>MNSLPLKFRFSLFVLTLLLLSNCNPPQQQIEEKPNILFLAVDDMNDWAGFLSGHTGMKIHTPNIDRLAAASMIFTNAHTPAPACAPTRAAILSGVHHARSGAENVYWGDGPKWRDFEALKKVTTLEQFFKKNGYKTLGAGKIYHSQAPPWDATSQVEPANWDFYYPSPYISHPYQIRAPEEVIYPEEVDNENRPGGGANSWWTWGAIPVPDEKMADYHVADWARYQLGQQHDKPFFLAVGMWKPHDPWEVPQKYFDMYPLEDIVLPERKKDDLEDSFDHGRRWIMKWVLDNDQWKKIIQSYAASITFSDAMVGRVLDAYENSEHTDNTIVVLWSDHGMHMGEKDNIEKFTLWERSTRVPLLISAPGMSLAGKICEQPVSLMDLYPTLVDLAGFEAPTHLDGNSLLPQLKDPNTKTSPVISSYKFSYKKKEAVTGHAVRSMRYRYIYYPEINLEELYDHENDPNEWNNIAYKEGNTQVIDDHRKALLDMLPQMLWKEGQPEGYTIDKDGNVKMNDFESF</sequence>
<accession>A0A0H4PBQ3</accession>
<keyword evidence="5" id="KW-0378">Hydrolase</keyword>
<dbReference type="InterPro" id="IPR000917">
    <property type="entry name" value="Sulfatase_N"/>
</dbReference>
<dbReference type="InterPro" id="IPR017850">
    <property type="entry name" value="Alkaline_phosphatase_core_sf"/>
</dbReference>
<protein>
    <submittedName>
        <fullName evidence="8">Arylsulfatase</fullName>
    </submittedName>
</protein>
<dbReference type="GO" id="GO:0005737">
    <property type="term" value="C:cytoplasm"/>
    <property type="evidence" value="ECO:0007669"/>
    <property type="project" value="TreeGrafter"/>
</dbReference>
<dbReference type="OrthoDB" id="9763552at2"/>
<keyword evidence="4" id="KW-0732">Signal</keyword>
<dbReference type="CDD" id="cd16030">
    <property type="entry name" value="iduronate-2-sulfatase"/>
    <property type="match status" value="1"/>
</dbReference>
<dbReference type="InterPro" id="IPR024607">
    <property type="entry name" value="Sulfatase_CS"/>
</dbReference>
<dbReference type="PROSITE" id="PS00149">
    <property type="entry name" value="SULFATASE_2"/>
    <property type="match status" value="1"/>
</dbReference>
<dbReference type="GO" id="GO:0004423">
    <property type="term" value="F:iduronate-2-sulfatase activity"/>
    <property type="evidence" value="ECO:0007669"/>
    <property type="project" value="InterPro"/>
</dbReference>
<keyword evidence="9" id="KW-1185">Reference proteome</keyword>
<dbReference type="KEGG" id="camu:CA2015_1088"/>
<dbReference type="SUPFAM" id="SSF53649">
    <property type="entry name" value="Alkaline phosphatase-like"/>
    <property type="match status" value="1"/>
</dbReference>
<organism evidence="8 9">
    <name type="scientific">Cyclobacterium amurskyense</name>
    <dbReference type="NCBI Taxonomy" id="320787"/>
    <lineage>
        <taxon>Bacteria</taxon>
        <taxon>Pseudomonadati</taxon>
        <taxon>Bacteroidota</taxon>
        <taxon>Cytophagia</taxon>
        <taxon>Cytophagales</taxon>
        <taxon>Cyclobacteriaceae</taxon>
        <taxon>Cyclobacterium</taxon>
    </lineage>
</organism>